<dbReference type="EMBL" id="JAUHGG010000003">
    <property type="protein sequence ID" value="MDS1821193.1"/>
    <property type="molecule type" value="Genomic_DNA"/>
</dbReference>
<gene>
    <name evidence="1" type="ORF">QX249_11015</name>
</gene>
<comment type="caution">
    <text evidence="1">The sequence shown here is derived from an EMBL/GenBank/DDBJ whole genome shotgun (WGS) entry which is preliminary data.</text>
</comment>
<organism evidence="1 2">
    <name type="scientific">Vibrio parahaemolyticus</name>
    <dbReference type="NCBI Taxonomy" id="670"/>
    <lineage>
        <taxon>Bacteria</taxon>
        <taxon>Pseudomonadati</taxon>
        <taxon>Pseudomonadota</taxon>
        <taxon>Gammaproteobacteria</taxon>
        <taxon>Vibrionales</taxon>
        <taxon>Vibrionaceae</taxon>
        <taxon>Vibrio</taxon>
    </lineage>
</organism>
<evidence type="ECO:0000313" key="2">
    <source>
        <dbReference type="Proteomes" id="UP001253193"/>
    </source>
</evidence>
<dbReference type="Proteomes" id="UP001253193">
    <property type="component" value="Unassembled WGS sequence"/>
</dbReference>
<evidence type="ECO:0000313" key="1">
    <source>
        <dbReference type="EMBL" id="MDS1821193.1"/>
    </source>
</evidence>
<protein>
    <submittedName>
        <fullName evidence="1">Uncharacterized protein</fullName>
    </submittedName>
</protein>
<name>A0AAW8PYA7_VIBPH</name>
<reference evidence="1" key="1">
    <citation type="submission" date="2023-06" db="EMBL/GenBank/DDBJ databases">
        <title>Genomic Diversity of Vibrio spp. and Metagenomic Analysis of Pathogens in Florida Gulf Coastal Waters Following Hurricane Ian.</title>
        <authorList>
            <person name="Brumfield K.D."/>
        </authorList>
    </citation>
    <scope>NUCLEOTIDE SEQUENCE</scope>
    <source>
        <strain evidence="1">WBS2B-138</strain>
    </source>
</reference>
<dbReference type="RefSeq" id="WP_311020063.1">
    <property type="nucleotide sequence ID" value="NZ_JAUHGG010000003.1"/>
</dbReference>
<dbReference type="AlphaFoldDB" id="A0AAW8PYA7"/>
<sequence length="344" mass="39118">MINADGSLFLLESMFLKSYLEDRGLDISYCPRISLKSVASWKYKHEIYEDAPYVNSPNKNATFWSLVEGYYYLSVECLQTNWVEASLALESSDYVFEEINEQLLSGELKEVVIVCSHSSSNFWASRVVLEVLKLAPDTKVSLVPLEVIREEGLKEAFSSRKAISFADTGSVEYQMSEDIRMRLLFDYLWESNSSSQFGYALGKLGLNYPYRELDTFAGFMFMVSLVNGIDDTKYSRSDLTRLLSCWGRDPESWHKKRVSISEPSNRNKVVSCAIEQGVVEQASIFRGQPLYKPKGGVKEFVEAVNVGGVDLMSIPSMLEDWVSKRDESAMKSFIEKMFCKEVPV</sequence>
<proteinExistence type="predicted"/>
<accession>A0AAW8PYA7</accession>